<dbReference type="Gene3D" id="3.30.420.10">
    <property type="entry name" value="Ribonuclease H-like superfamily/Ribonuclease H"/>
    <property type="match status" value="1"/>
</dbReference>
<accession>A0A061GS76</accession>
<dbReference type="AlphaFoldDB" id="A0A061GS76"/>
<gene>
    <name evidence="2" type="ORF">TCM_039895</name>
</gene>
<dbReference type="HOGENOM" id="CLU_000680_14_4_1"/>
<dbReference type="InterPro" id="IPR053151">
    <property type="entry name" value="RNase_H-like"/>
</dbReference>
<dbReference type="Pfam" id="PF13456">
    <property type="entry name" value="RVT_3"/>
    <property type="match status" value="1"/>
</dbReference>
<dbReference type="GO" id="GO:0003676">
    <property type="term" value="F:nucleic acid binding"/>
    <property type="evidence" value="ECO:0007669"/>
    <property type="project" value="InterPro"/>
</dbReference>
<dbReference type="PANTHER" id="PTHR47723:SF23">
    <property type="entry name" value="REVERSE TRANSCRIPTASE-LIKE PROTEIN"/>
    <property type="match status" value="1"/>
</dbReference>
<keyword evidence="3" id="KW-1185">Reference proteome</keyword>
<evidence type="ECO:0000259" key="1">
    <source>
        <dbReference type="Pfam" id="PF13456"/>
    </source>
</evidence>
<evidence type="ECO:0000313" key="2">
    <source>
        <dbReference type="EMBL" id="EOY32248.1"/>
    </source>
</evidence>
<dbReference type="InterPro" id="IPR044730">
    <property type="entry name" value="RNase_H-like_dom_plant"/>
</dbReference>
<name>A0A061GS76_THECC</name>
<reference evidence="2 3" key="1">
    <citation type="journal article" date="2013" name="Genome Biol.">
        <title>The genome sequence of the most widely cultivated cacao type and its use to identify candidate genes regulating pod color.</title>
        <authorList>
            <person name="Motamayor J.C."/>
            <person name="Mockaitis K."/>
            <person name="Schmutz J."/>
            <person name="Haiminen N."/>
            <person name="Iii D.L."/>
            <person name="Cornejo O."/>
            <person name="Findley S.D."/>
            <person name="Zheng P."/>
            <person name="Utro F."/>
            <person name="Royaert S."/>
            <person name="Saski C."/>
            <person name="Jenkins J."/>
            <person name="Podicheti R."/>
            <person name="Zhao M."/>
            <person name="Scheffler B.E."/>
            <person name="Stack J.C."/>
            <person name="Feltus F.A."/>
            <person name="Mustiga G.M."/>
            <person name="Amores F."/>
            <person name="Phillips W."/>
            <person name="Marelli J.P."/>
            <person name="May G.D."/>
            <person name="Shapiro H."/>
            <person name="Ma J."/>
            <person name="Bustamante C.D."/>
            <person name="Schnell R.J."/>
            <person name="Main D."/>
            <person name="Gilbert D."/>
            <person name="Parida L."/>
            <person name="Kuhn D.N."/>
        </authorList>
    </citation>
    <scope>NUCLEOTIDE SEQUENCE [LARGE SCALE GENOMIC DNA]</scope>
    <source>
        <strain evidence="3">cv. Matina 1-6</strain>
    </source>
</reference>
<evidence type="ECO:0000313" key="3">
    <source>
        <dbReference type="Proteomes" id="UP000026915"/>
    </source>
</evidence>
<dbReference type="Gramene" id="EOY32248">
    <property type="protein sequence ID" value="EOY32248"/>
    <property type="gene ID" value="TCM_039895"/>
</dbReference>
<dbReference type="CDD" id="cd06222">
    <property type="entry name" value="RNase_H_like"/>
    <property type="match status" value="1"/>
</dbReference>
<dbReference type="eggNOG" id="KOG1075">
    <property type="taxonomic scope" value="Eukaryota"/>
</dbReference>
<feature type="domain" description="RNase H type-1" evidence="1">
    <location>
        <begin position="56"/>
        <end position="174"/>
    </location>
</feature>
<dbReference type="InParanoid" id="A0A061GS76"/>
<protein>
    <recommendedName>
        <fullName evidence="1">RNase H type-1 domain-containing protein</fullName>
    </recommendedName>
</protein>
<sequence length="206" mass="23234">MLVSHLAFANDVIIFYNGAKSSLQRILSFLQEYEGLQIGPKLISWHKPLIGEFKLNADGSSKDAFQNAAGGGLLRDHTGNLIFGFSENFGPANLLQAKLMALHRGLFLCIEYNISSIWIEMDAKIVVQMIHEGHQGSYQTRYLLAFIRKCLSGFTFRFSHIHREGNQAADYLFNQGHMHHNLQVFAQAEGKLRGILRLGKLNLPYV</sequence>
<dbReference type="GO" id="GO:0004523">
    <property type="term" value="F:RNA-DNA hybrid ribonuclease activity"/>
    <property type="evidence" value="ECO:0007669"/>
    <property type="project" value="InterPro"/>
</dbReference>
<organism evidence="2 3">
    <name type="scientific">Theobroma cacao</name>
    <name type="common">Cacao</name>
    <name type="synonym">Cocoa</name>
    <dbReference type="NCBI Taxonomy" id="3641"/>
    <lineage>
        <taxon>Eukaryota</taxon>
        <taxon>Viridiplantae</taxon>
        <taxon>Streptophyta</taxon>
        <taxon>Embryophyta</taxon>
        <taxon>Tracheophyta</taxon>
        <taxon>Spermatophyta</taxon>
        <taxon>Magnoliopsida</taxon>
        <taxon>eudicotyledons</taxon>
        <taxon>Gunneridae</taxon>
        <taxon>Pentapetalae</taxon>
        <taxon>rosids</taxon>
        <taxon>malvids</taxon>
        <taxon>Malvales</taxon>
        <taxon>Malvaceae</taxon>
        <taxon>Byttnerioideae</taxon>
        <taxon>Theobroma</taxon>
    </lineage>
</organism>
<proteinExistence type="predicted"/>
<dbReference type="InterPro" id="IPR036397">
    <property type="entry name" value="RNaseH_sf"/>
</dbReference>
<dbReference type="STRING" id="3641.A0A061GS76"/>
<dbReference type="OMA" id="HCARECN"/>
<dbReference type="Proteomes" id="UP000026915">
    <property type="component" value="Chromosome 9"/>
</dbReference>
<dbReference type="EMBL" id="CM001887">
    <property type="protein sequence ID" value="EOY32248.1"/>
    <property type="molecule type" value="Genomic_DNA"/>
</dbReference>
<dbReference type="SUPFAM" id="SSF53098">
    <property type="entry name" value="Ribonuclease H-like"/>
    <property type="match status" value="1"/>
</dbReference>
<dbReference type="InterPro" id="IPR012337">
    <property type="entry name" value="RNaseH-like_sf"/>
</dbReference>
<dbReference type="PANTHER" id="PTHR47723">
    <property type="entry name" value="OS05G0353850 PROTEIN"/>
    <property type="match status" value="1"/>
</dbReference>
<dbReference type="InterPro" id="IPR002156">
    <property type="entry name" value="RNaseH_domain"/>
</dbReference>